<comment type="similarity">
    <text evidence="2">Belongs to the microviridae F protein family.</text>
</comment>
<dbReference type="InterPro" id="IPR003514">
    <property type="entry name" value="Microviridae_protein_F"/>
</dbReference>
<dbReference type="GO" id="GO:0005198">
    <property type="term" value="F:structural molecule activity"/>
    <property type="evidence" value="ECO:0007669"/>
    <property type="project" value="InterPro"/>
</dbReference>
<dbReference type="InterPro" id="IPR016184">
    <property type="entry name" value="Capsid/spike_ssDNA_virus"/>
</dbReference>
<organism evidence="6">
    <name type="scientific">Sigmofec virus UA08Rod_4577</name>
    <dbReference type="NCBI Taxonomy" id="2929404"/>
    <lineage>
        <taxon>Viruses</taxon>
        <taxon>Monodnaviria</taxon>
        <taxon>Sangervirae</taxon>
        <taxon>Phixviricota</taxon>
        <taxon>Malgrandaviricetes</taxon>
        <taxon>Petitvirales</taxon>
        <taxon>Microviridae</taxon>
    </lineage>
</organism>
<dbReference type="GO" id="GO:0039615">
    <property type="term" value="C:T=1 icosahedral viral capsid"/>
    <property type="evidence" value="ECO:0007669"/>
    <property type="project" value="UniProtKB-KW"/>
</dbReference>
<reference evidence="6" key="1">
    <citation type="submission" date="2022-02" db="EMBL/GenBank/DDBJ databases">
        <title>Towards deciphering the DNA virus diversity associated with rodent species in the families Cricetidae and Heteromyidae.</title>
        <authorList>
            <person name="Lund M."/>
            <person name="Larsen B.B."/>
            <person name="Gryseels S."/>
            <person name="Kraberger S."/>
            <person name="Rowsey D.M."/>
            <person name="Steger L."/>
            <person name="Yule K.M."/>
            <person name="Upham N.S."/>
            <person name="Worobey M."/>
            <person name="Van Doorslaer K."/>
            <person name="Varsani A."/>
        </authorList>
    </citation>
    <scope>NUCLEOTIDE SEQUENCE</scope>
    <source>
        <strain evidence="6">UA08Rod_4577</strain>
    </source>
</reference>
<evidence type="ECO:0000256" key="4">
    <source>
        <dbReference type="ARBA" id="ARBA00022561"/>
    </source>
</evidence>
<evidence type="ECO:0000256" key="5">
    <source>
        <dbReference type="ARBA" id="ARBA00022844"/>
    </source>
</evidence>
<name>A0A976N0S3_9VIRU</name>
<keyword evidence="4" id="KW-0167">Capsid protein</keyword>
<evidence type="ECO:0000256" key="1">
    <source>
        <dbReference type="ARBA" id="ARBA00004328"/>
    </source>
</evidence>
<dbReference type="Gene3D" id="2.60.169.10">
    <property type="entry name" value="Microviridae F protein"/>
    <property type="match status" value="1"/>
</dbReference>
<keyword evidence="3" id="KW-1140">T=1 icosahedral capsid protein</keyword>
<dbReference type="SUPFAM" id="SSF88645">
    <property type="entry name" value="ssDNA viruses"/>
    <property type="match status" value="1"/>
</dbReference>
<dbReference type="InterPro" id="IPR037002">
    <property type="entry name" value="Microviridae_protein_F_sf"/>
</dbReference>
<comment type="subcellular location">
    <subcellularLocation>
        <location evidence="1">Virion</location>
    </subcellularLocation>
</comment>
<accession>A0A976N0S3</accession>
<evidence type="ECO:0000313" key="6">
    <source>
        <dbReference type="EMBL" id="UPW36483.1"/>
    </source>
</evidence>
<sequence length="539" mass="60239">MAHRSNIFESIPIDLPKRSGFDLSFENLLTQKCGTLVPLLVEELLPNDTISLGYFSQVELPPLATNFFGRVDYCLEAFFVPMRLCWGGWKYFWTMPIYDPFEDNIYRPTALPSLTYTSSAALDPAGPSSLADYLGVKRVLYKGGAVTRSIPNALPFIAYHRIYDDHYRNRDLHKPLFHNPNNYSSVPSASEYLQTCPFVTLCSATDTVPSSFSASALFGDGSSIFDLHQRQWAKDYYTTAALYPQAAQSSVEVKTPEGQEAGTFTIAQLRNANSLQRLADRNNLAGFDYPNQIYSQYGVTPPDSLIDKPVFLGHSSFSIYSKGVAQTSSSMSGDSGKNPFNGIQGNKAGSGNGFGEDSLIDNFHTKEHGYLFVIGSIVPHAYYSTGNRRYLYRSVQGDFAIPLLQGLGEQPIYSTELSGDSFSKVEVFGYQQQYSEYKYHDDEVHGILRDGESLQYYALQRSFNPDSAFLDASFVEIPTDYLDQVFAVTTESSGFSAWCDFFFEFKKVSTLSEYVIPTLGDLKNTYKGHVDYRGSELRG</sequence>
<dbReference type="Pfam" id="PF02305">
    <property type="entry name" value="Phage_F"/>
    <property type="match status" value="1"/>
</dbReference>
<dbReference type="EMBL" id="OM869567">
    <property type="protein sequence ID" value="UPW36483.1"/>
    <property type="molecule type" value="Genomic_DNA"/>
</dbReference>
<evidence type="ECO:0000256" key="3">
    <source>
        <dbReference type="ARBA" id="ARBA00022431"/>
    </source>
</evidence>
<keyword evidence="5" id="KW-0946">Virion</keyword>
<protein>
    <submittedName>
        <fullName evidence="6">Major capsid protein</fullName>
    </submittedName>
</protein>
<proteinExistence type="inferred from homology"/>
<evidence type="ECO:0000256" key="2">
    <source>
        <dbReference type="ARBA" id="ARBA00009963"/>
    </source>
</evidence>